<evidence type="ECO:0000256" key="1">
    <source>
        <dbReference type="ARBA" id="ARBA00004370"/>
    </source>
</evidence>
<evidence type="ECO:0000256" key="5">
    <source>
        <dbReference type="ARBA" id="ARBA00023136"/>
    </source>
</evidence>
<dbReference type="SUPFAM" id="SSF52540">
    <property type="entry name" value="P-loop containing nucleoside triphosphate hydrolases"/>
    <property type="match status" value="2"/>
</dbReference>
<dbReference type="InterPro" id="IPR045063">
    <property type="entry name" value="Dynamin_N"/>
</dbReference>
<evidence type="ECO:0000256" key="2">
    <source>
        <dbReference type="ARBA" id="ARBA00022741"/>
    </source>
</evidence>
<dbReference type="InterPro" id="IPR027417">
    <property type="entry name" value="P-loop_NTPase"/>
</dbReference>
<evidence type="ECO:0000256" key="3">
    <source>
        <dbReference type="ARBA" id="ARBA00022801"/>
    </source>
</evidence>
<evidence type="ECO:0000313" key="9">
    <source>
        <dbReference type="Proteomes" id="UP001342826"/>
    </source>
</evidence>
<comment type="caution">
    <text evidence="8">The sequence shown here is derived from an EMBL/GenBank/DDBJ whole genome shotgun (WGS) entry which is preliminary data.</text>
</comment>
<feature type="domain" description="Dynamin N-terminal" evidence="7">
    <location>
        <begin position="631"/>
        <end position="793"/>
    </location>
</feature>
<gene>
    <name evidence="8" type="ORF">P9271_04795</name>
</gene>
<keyword evidence="3" id="KW-0378">Hydrolase</keyword>
<reference evidence="8 9" key="1">
    <citation type="submission" date="2023-03" db="EMBL/GenBank/DDBJ databases">
        <title>Bacillus Genome Sequencing.</title>
        <authorList>
            <person name="Dunlap C."/>
        </authorList>
    </citation>
    <scope>NUCLEOTIDE SEQUENCE [LARGE SCALE GENOMIC DNA]</scope>
    <source>
        <strain evidence="8 9">NRS-1717</strain>
    </source>
</reference>
<dbReference type="NCBIfam" id="TIGR00231">
    <property type="entry name" value="small_GTP"/>
    <property type="match status" value="1"/>
</dbReference>
<comment type="subcellular location">
    <subcellularLocation>
        <location evidence="1">Membrane</location>
    </subcellularLocation>
</comment>
<keyword evidence="2" id="KW-0547">Nucleotide-binding</keyword>
<dbReference type="PANTHER" id="PTHR10465:SF0">
    <property type="entry name" value="SARCALUMENIN"/>
    <property type="match status" value="1"/>
</dbReference>
<evidence type="ECO:0000256" key="4">
    <source>
        <dbReference type="ARBA" id="ARBA00023134"/>
    </source>
</evidence>
<evidence type="ECO:0000256" key="6">
    <source>
        <dbReference type="SAM" id="Coils"/>
    </source>
</evidence>
<dbReference type="CDD" id="cd09912">
    <property type="entry name" value="DLP_2"/>
    <property type="match status" value="2"/>
</dbReference>
<keyword evidence="4" id="KW-0342">GTP-binding</keyword>
<dbReference type="EMBL" id="JARTFS010000005">
    <property type="protein sequence ID" value="MED4400646.1"/>
    <property type="molecule type" value="Genomic_DNA"/>
</dbReference>
<feature type="domain" description="Dynamin N-terminal" evidence="7">
    <location>
        <begin position="56"/>
        <end position="211"/>
    </location>
</feature>
<name>A0ABU6NXQ3_9BACI</name>
<dbReference type="RefSeq" id="WP_328014934.1">
    <property type="nucleotide sequence ID" value="NZ_JARTFS010000005.1"/>
</dbReference>
<keyword evidence="9" id="KW-1185">Reference proteome</keyword>
<dbReference type="InterPro" id="IPR027094">
    <property type="entry name" value="Mitofusin_fam"/>
</dbReference>
<feature type="coiled-coil region" evidence="6">
    <location>
        <begin position="494"/>
        <end position="521"/>
    </location>
</feature>
<evidence type="ECO:0000313" key="8">
    <source>
        <dbReference type="EMBL" id="MED4400646.1"/>
    </source>
</evidence>
<organism evidence="8 9">
    <name type="scientific">Metabacillus fastidiosus</name>
    <dbReference type="NCBI Taxonomy" id="1458"/>
    <lineage>
        <taxon>Bacteria</taxon>
        <taxon>Bacillati</taxon>
        <taxon>Bacillota</taxon>
        <taxon>Bacilli</taxon>
        <taxon>Bacillales</taxon>
        <taxon>Bacillaceae</taxon>
        <taxon>Metabacillus</taxon>
    </lineage>
</organism>
<accession>A0ABU6NXQ3</accession>
<protein>
    <submittedName>
        <fullName evidence="8">Dynamin family protein</fullName>
    </submittedName>
</protein>
<keyword evidence="6" id="KW-0175">Coiled coil</keyword>
<proteinExistence type="predicted"/>
<dbReference type="Gene3D" id="3.40.50.300">
    <property type="entry name" value="P-loop containing nucleotide triphosphate hydrolases"/>
    <property type="match status" value="2"/>
</dbReference>
<dbReference type="Proteomes" id="UP001342826">
    <property type="component" value="Unassembled WGS sequence"/>
</dbReference>
<dbReference type="PANTHER" id="PTHR10465">
    <property type="entry name" value="TRANSMEMBRANE GTPASE FZO1"/>
    <property type="match status" value="1"/>
</dbReference>
<evidence type="ECO:0000259" key="7">
    <source>
        <dbReference type="Pfam" id="PF00350"/>
    </source>
</evidence>
<keyword evidence="5" id="KW-0472">Membrane</keyword>
<dbReference type="Pfam" id="PF00350">
    <property type="entry name" value="Dynamin_N"/>
    <property type="match status" value="2"/>
</dbReference>
<sequence length="1144" mass="133810">MNMKIKGINMTTALEIKKKIQSLIKLYETCIEHNDTKNGEKIKELIFKMYDEKLYISFAGHFSAGKSTMINTLLNEQILPTSPIPTSANIVMLEKGNEEVKLCTAAGEWFYLEGGYNIAQIKEFCTQGEDITKIHITKKYEHLDEHMIIMDTPGIDSTEAAHRLATESMLHLADIIFYVTDYNHVQSEENMSFIQEMKKRDKNICLVVNQIDKHREKEVPFIILKKQINESFFALGLKESDIFYTTLTEKNNKNNELEALKAFIRTIAEKREKLLIQNIAHSQKEIIEDHLQQYKDQLHLADFHEDLAALSKLHHEKESILRQIEGEKQRQKEIETNIGEKLTSILKNANLTPFETRERVSQFIEANEAQFKVGFLFSKRKTEEERLKRAESLYESLQKNMETELAWHITALLKDVLKEYELYQLNDEVQGYTFTFPPELLIDILKRGASFNNQYILTYSADISNELKRLVKQQANMIIAKITSELKKRRDHIMVGLDEDVQKLEVELRHYEAEMEQWKLYKYYEKTIQQIADYVYNEHINMEEWIAGHSEKDQKIYQIKSELDHAEHVIHYRNREEKFNNEIVENGRTEQFLSVVKEIAHTFEKINGFKQFSELFIRKISRYENRSFTAALFGAFSAGKSSFANALLGENLLPSSPTPTTATINKISPVTTEKKHGAVEVKLKDGVIIEENIQTFSEYVSNEEKARNVEEVIIYYDCPITRLGITLVDTPGADSFNTRHTDIAFQYIKNADAIIYVTYFNHPFTKGDREFLRQLGRVKDSFSLDKMFFIINAIDLAKDKEEILLVKDYIREQLSQQEIRNSQLYGISSLNILQGNDLFEEEFVLFKKHFFHFIENQLMNATIISMKDELSKADEQAELMIQNARKNETEKEKECRQLNEQKVNIEGEIQNITNSGAVTELKQEIKELLFYVKQRLDFRFSDFFKEAFHPGAIQNGKRIDDVLRACLADLVKMVEFEIIQELQATTLRLEKYIEGRLDSEFIRINSLLNQHTSIIRLVEMEIGSISTPELHVQLGKENDLYISESLKLFKNAKSFFEKDGKKQMSEDLRQRINTLIAQVMEHYEKNFDEYYCHILKEYHDDYIAFIKEQIKDTFKAVFDSFISEQNIDYLQKIRKEIQSAIELI</sequence>
<dbReference type="InterPro" id="IPR005225">
    <property type="entry name" value="Small_GTP-bd"/>
</dbReference>
<feature type="coiled-coil region" evidence="6">
    <location>
        <begin position="867"/>
        <end position="915"/>
    </location>
</feature>